<dbReference type="InterPro" id="IPR053175">
    <property type="entry name" value="DHMBA_Reg_Transcription_Factor"/>
</dbReference>
<dbReference type="Pfam" id="PF00172">
    <property type="entry name" value="Zn_clus"/>
    <property type="match status" value="1"/>
</dbReference>
<reference evidence="4" key="1">
    <citation type="journal article" date="2023" name="Mol. Phylogenet. Evol.">
        <title>Genome-scale phylogeny and comparative genomics of the fungal order Sordariales.</title>
        <authorList>
            <person name="Hensen N."/>
            <person name="Bonometti L."/>
            <person name="Westerberg I."/>
            <person name="Brannstrom I.O."/>
            <person name="Guillou S."/>
            <person name="Cros-Aarteil S."/>
            <person name="Calhoun S."/>
            <person name="Haridas S."/>
            <person name="Kuo A."/>
            <person name="Mondo S."/>
            <person name="Pangilinan J."/>
            <person name="Riley R."/>
            <person name="LaButti K."/>
            <person name="Andreopoulos B."/>
            <person name="Lipzen A."/>
            <person name="Chen C."/>
            <person name="Yan M."/>
            <person name="Daum C."/>
            <person name="Ng V."/>
            <person name="Clum A."/>
            <person name="Steindorff A."/>
            <person name="Ohm R.A."/>
            <person name="Martin F."/>
            <person name="Silar P."/>
            <person name="Natvig D.O."/>
            <person name="Lalanne C."/>
            <person name="Gautier V."/>
            <person name="Ament-Velasquez S.L."/>
            <person name="Kruys A."/>
            <person name="Hutchinson M.I."/>
            <person name="Powell A.J."/>
            <person name="Barry K."/>
            <person name="Miller A.N."/>
            <person name="Grigoriev I.V."/>
            <person name="Debuchy R."/>
            <person name="Gladieux P."/>
            <person name="Hiltunen Thoren M."/>
            <person name="Johannesson H."/>
        </authorList>
    </citation>
    <scope>NUCLEOTIDE SEQUENCE</scope>
    <source>
        <strain evidence="4">CBS 232.78</strain>
    </source>
</reference>
<dbReference type="InterPro" id="IPR036864">
    <property type="entry name" value="Zn2-C6_fun-type_DNA-bd_sf"/>
</dbReference>
<dbReference type="SUPFAM" id="SSF57701">
    <property type="entry name" value="Zn2/Cys6 DNA-binding domain"/>
    <property type="match status" value="1"/>
</dbReference>
<evidence type="ECO:0000259" key="3">
    <source>
        <dbReference type="PROSITE" id="PS50048"/>
    </source>
</evidence>
<dbReference type="Pfam" id="PF11951">
    <property type="entry name" value="Fungal_trans_2"/>
    <property type="match status" value="1"/>
</dbReference>
<evidence type="ECO:0000256" key="1">
    <source>
        <dbReference type="ARBA" id="ARBA00023242"/>
    </source>
</evidence>
<dbReference type="PANTHER" id="PTHR38791">
    <property type="entry name" value="ZN(II)2CYS6 TRANSCRIPTION FACTOR (EUROFUNG)-RELATED-RELATED"/>
    <property type="match status" value="1"/>
</dbReference>
<dbReference type="EMBL" id="JAULSW010000003">
    <property type="protein sequence ID" value="KAK3386880.1"/>
    <property type="molecule type" value="Genomic_DNA"/>
</dbReference>
<comment type="caution">
    <text evidence="4">The sequence shown here is derived from an EMBL/GenBank/DDBJ whole genome shotgun (WGS) entry which is preliminary data.</text>
</comment>
<keyword evidence="1" id="KW-0539">Nucleus</keyword>
<organism evidence="4 5">
    <name type="scientific">Podospora didyma</name>
    <dbReference type="NCBI Taxonomy" id="330526"/>
    <lineage>
        <taxon>Eukaryota</taxon>
        <taxon>Fungi</taxon>
        <taxon>Dikarya</taxon>
        <taxon>Ascomycota</taxon>
        <taxon>Pezizomycotina</taxon>
        <taxon>Sordariomycetes</taxon>
        <taxon>Sordariomycetidae</taxon>
        <taxon>Sordariales</taxon>
        <taxon>Podosporaceae</taxon>
        <taxon>Podospora</taxon>
    </lineage>
</organism>
<evidence type="ECO:0000313" key="5">
    <source>
        <dbReference type="Proteomes" id="UP001285441"/>
    </source>
</evidence>
<dbReference type="InterPro" id="IPR001138">
    <property type="entry name" value="Zn2Cys6_DnaBD"/>
</dbReference>
<keyword evidence="5" id="KW-1185">Reference proteome</keyword>
<dbReference type="PANTHER" id="PTHR38791:SF13">
    <property type="entry name" value="ZN(2)-C6 FUNGAL-TYPE DOMAIN-CONTAINING PROTEIN"/>
    <property type="match status" value="1"/>
</dbReference>
<feature type="region of interest" description="Disordered" evidence="2">
    <location>
        <begin position="50"/>
        <end position="80"/>
    </location>
</feature>
<evidence type="ECO:0000313" key="4">
    <source>
        <dbReference type="EMBL" id="KAK3386880.1"/>
    </source>
</evidence>
<dbReference type="CDD" id="cd00067">
    <property type="entry name" value="GAL4"/>
    <property type="match status" value="1"/>
</dbReference>
<feature type="domain" description="Zn(2)-C6 fungal-type" evidence="3">
    <location>
        <begin position="10"/>
        <end position="38"/>
    </location>
</feature>
<evidence type="ECO:0000256" key="2">
    <source>
        <dbReference type="SAM" id="MobiDB-lite"/>
    </source>
</evidence>
<dbReference type="Proteomes" id="UP001285441">
    <property type="component" value="Unassembled WGS sequence"/>
</dbReference>
<gene>
    <name evidence="4" type="ORF">B0H63DRAFT_141793</name>
</gene>
<proteinExistence type="predicted"/>
<feature type="compositionally biased region" description="Low complexity" evidence="2">
    <location>
        <begin position="69"/>
        <end position="80"/>
    </location>
</feature>
<name>A0AAE0NSW3_9PEZI</name>
<dbReference type="GO" id="GO:0008270">
    <property type="term" value="F:zinc ion binding"/>
    <property type="evidence" value="ECO:0007669"/>
    <property type="project" value="InterPro"/>
</dbReference>
<dbReference type="GO" id="GO:0000981">
    <property type="term" value="F:DNA-binding transcription factor activity, RNA polymerase II-specific"/>
    <property type="evidence" value="ECO:0007669"/>
    <property type="project" value="InterPro"/>
</dbReference>
<dbReference type="AlphaFoldDB" id="A0AAE0NSW3"/>
<sequence>MVYNGKPSRGCLTCRARRIKCDEGKPTCKRCEKSGRECAGYRPDFDIVHRDQTKSTTRRLRMTEAADTSQASGSGSSSHSSRFVFVSVQQPQRAHVHSSGKLRLPGPIRDSTCPSPSPAMPIPVTHRAACHFASNFVLLPLAATDHGFMEYLAPLVGSEPHDSALRHAFNACAFSLLNNRAKADSVDLAKMALKEHTLALGKTHSALRHPPTAKTDAALVAVLLLSMYEYITGFKEPHMLAWRSHIDGAVQIVRDRGRAEMCSTKTGTLLFNAVRNRLISRSLSAGMPLPFGVDWWTSRGGGTRSLAEAAEHFSLRTAQLFGDTSHLLEKTNTHTPEGIASVLEMWKRVNAMDQEIADWLVAIPAEYRAKTLCWIADGPPHALTPLDQLEAFPGSRVDVYPDFVTARAHNSAHVSRLLLAALSIRLAAWLCSPADYRLTPEYQAARVISEAAIADIIASVPYHLGWHTRRGDLFRNVPDMSTFACGRDEPFKALPAMFILWPITTVKNYDMTTDRQRVWAKGRLQFIEDQVGLKYAALVNKFELRFPSMMIRSGGLAAVPGPLEKKGIQGLPLRP</sequence>
<dbReference type="PROSITE" id="PS50048">
    <property type="entry name" value="ZN2_CY6_FUNGAL_2"/>
    <property type="match status" value="1"/>
</dbReference>
<dbReference type="SMART" id="SM00066">
    <property type="entry name" value="GAL4"/>
    <property type="match status" value="1"/>
</dbReference>
<dbReference type="PROSITE" id="PS00463">
    <property type="entry name" value="ZN2_CY6_FUNGAL_1"/>
    <property type="match status" value="1"/>
</dbReference>
<protein>
    <recommendedName>
        <fullName evidence="3">Zn(2)-C6 fungal-type domain-containing protein</fullName>
    </recommendedName>
</protein>
<accession>A0AAE0NSW3</accession>
<dbReference type="InterPro" id="IPR021858">
    <property type="entry name" value="Fun_TF"/>
</dbReference>
<dbReference type="Gene3D" id="4.10.240.10">
    <property type="entry name" value="Zn(2)-C6 fungal-type DNA-binding domain"/>
    <property type="match status" value="1"/>
</dbReference>
<reference evidence="4" key="2">
    <citation type="submission" date="2023-06" db="EMBL/GenBank/DDBJ databases">
        <authorList>
            <consortium name="Lawrence Berkeley National Laboratory"/>
            <person name="Haridas S."/>
            <person name="Hensen N."/>
            <person name="Bonometti L."/>
            <person name="Westerberg I."/>
            <person name="Brannstrom I.O."/>
            <person name="Guillou S."/>
            <person name="Cros-Aarteil S."/>
            <person name="Calhoun S."/>
            <person name="Kuo A."/>
            <person name="Mondo S."/>
            <person name="Pangilinan J."/>
            <person name="Riley R."/>
            <person name="LaButti K."/>
            <person name="Andreopoulos B."/>
            <person name="Lipzen A."/>
            <person name="Chen C."/>
            <person name="Yanf M."/>
            <person name="Daum C."/>
            <person name="Ng V."/>
            <person name="Clum A."/>
            <person name="Steindorff A."/>
            <person name="Ohm R."/>
            <person name="Martin F."/>
            <person name="Silar P."/>
            <person name="Natvig D."/>
            <person name="Lalanne C."/>
            <person name="Gautier V."/>
            <person name="Ament-velasquez S.L."/>
            <person name="Kruys A."/>
            <person name="Hutchinson M.I."/>
            <person name="Powell A.J."/>
            <person name="Barry K."/>
            <person name="Miller A.N."/>
            <person name="Grigoriev I.V."/>
            <person name="Debuchy R."/>
            <person name="Gladieux P."/>
            <person name="Thoren M.H."/>
            <person name="Johannesson H."/>
        </authorList>
    </citation>
    <scope>NUCLEOTIDE SEQUENCE</scope>
    <source>
        <strain evidence="4">CBS 232.78</strain>
    </source>
</reference>